<dbReference type="InterPro" id="IPR013517">
    <property type="entry name" value="FG-GAP"/>
</dbReference>
<dbReference type="SUPFAM" id="SSF69318">
    <property type="entry name" value="Integrin alpha N-terminal domain"/>
    <property type="match status" value="1"/>
</dbReference>
<gene>
    <name evidence="2" type="ORF">MFFC18_00140</name>
</gene>
<reference evidence="2 3" key="1">
    <citation type="submission" date="2019-08" db="EMBL/GenBank/DDBJ databases">
        <title>Deep-cultivation of Planctomycetes and their phenomic and genomic characterization uncovers novel biology.</title>
        <authorList>
            <person name="Wiegand S."/>
            <person name="Jogler M."/>
            <person name="Boedeker C."/>
            <person name="Pinto D."/>
            <person name="Vollmers J."/>
            <person name="Rivas-Marin E."/>
            <person name="Kohn T."/>
            <person name="Peeters S.H."/>
            <person name="Heuer A."/>
            <person name="Rast P."/>
            <person name="Oberbeckmann S."/>
            <person name="Bunk B."/>
            <person name="Jeske O."/>
            <person name="Meyerdierks A."/>
            <person name="Storesund J.E."/>
            <person name="Kallscheuer N."/>
            <person name="Luecker S."/>
            <person name="Lage O.M."/>
            <person name="Pohl T."/>
            <person name="Merkel B.J."/>
            <person name="Hornburger P."/>
            <person name="Mueller R.-W."/>
            <person name="Bruemmer F."/>
            <person name="Labrenz M."/>
            <person name="Spormann A.M."/>
            <person name="Op den Camp H."/>
            <person name="Overmann J."/>
            <person name="Amann R."/>
            <person name="Jetten M.S.M."/>
            <person name="Mascher T."/>
            <person name="Medema M.H."/>
            <person name="Devos D.P."/>
            <person name="Kaster A.-K."/>
            <person name="Ovreas L."/>
            <person name="Rohde M."/>
            <person name="Galperin M.Y."/>
            <person name="Jogler C."/>
        </authorList>
    </citation>
    <scope>NUCLEOTIDE SEQUENCE [LARGE SCALE GENOMIC DNA]</scope>
    <source>
        <strain evidence="2 3">FC18</strain>
    </source>
</reference>
<dbReference type="STRING" id="980251.GCA_001642875_03747"/>
<dbReference type="InterPro" id="IPR027039">
    <property type="entry name" value="Crtac1"/>
</dbReference>
<organism evidence="2 3">
    <name type="scientific">Mariniblastus fucicola</name>
    <dbReference type="NCBI Taxonomy" id="980251"/>
    <lineage>
        <taxon>Bacteria</taxon>
        <taxon>Pseudomonadati</taxon>
        <taxon>Planctomycetota</taxon>
        <taxon>Planctomycetia</taxon>
        <taxon>Pirellulales</taxon>
        <taxon>Pirellulaceae</taxon>
        <taxon>Mariniblastus</taxon>
    </lineage>
</organism>
<dbReference type="Gene3D" id="2.130.10.130">
    <property type="entry name" value="Integrin alpha, N-terminal"/>
    <property type="match status" value="1"/>
</dbReference>
<evidence type="ECO:0000313" key="2">
    <source>
        <dbReference type="EMBL" id="QEG20167.1"/>
    </source>
</evidence>
<dbReference type="AlphaFoldDB" id="A0A5B9P105"/>
<dbReference type="PANTHER" id="PTHR16026:SF0">
    <property type="entry name" value="CARTILAGE ACIDIC PROTEIN 1"/>
    <property type="match status" value="1"/>
</dbReference>
<dbReference type="Proteomes" id="UP000322214">
    <property type="component" value="Chromosome"/>
</dbReference>
<protein>
    <submittedName>
        <fullName evidence="2">FG-GAP repeat protein</fullName>
    </submittedName>
</protein>
<dbReference type="OrthoDB" id="257588at2"/>
<keyword evidence="3" id="KW-1185">Reference proteome</keyword>
<dbReference type="PANTHER" id="PTHR16026">
    <property type="entry name" value="CARTILAGE ACIDIC PROTEIN 1"/>
    <property type="match status" value="1"/>
</dbReference>
<sequence length="615" mass="68668">MYLYDITLKTALLLLITLHVGCSKPPPPTPPPFVDLSDSLTGEEKRIAELITSEDLLLDLTKDLQSIASQLQGDDESVDHFATLDHLTGIAGSPSFHTDQNMPSHVQVASLSVAQLPIGSSPWSAISDMGVKWSTLKFGVLDAEFSNEERTEFTLETKSEARGSGNDELYGLKGHQQLVFAWKKDSWRLSEWIQEDLKLMKSSHQLFRDVLPDVISDPEALDKATRSHKDEIIIDWSKRGQIKLPRMDVTSWAWIGSNHIFPSVSAVDYNTDGYDDLFLTSRWGPTQMLKNNGDGTFDDVTEEVGLSEPYMVNTVLFVDLDNDGDKDAFIGRPMEKARYMRNDDGKFVDVTESHSDLGDQYFVSSITASDVNRDGLLDLYLTSYVPLQSKTVRFEDRFLTEEEREQYNLRVATTDFWVEMSGASNVLLMNRGGGKLERVPYDNLLSQWRRSFQATWADYDNDGDDDLYVCTDFAPNALLRNDTPKGAAQPVFSAADDVFPKDLQGFSMGGSWGDYDSDGDLDLYVSNMYSKAGRRILSRLGTEDGRLIASAAGNFLFENEDGRFSQVAGDGKQAVDKVGWSWGGQWSDFDNDGDLDLYVPSGYHTAPKEIAGVDT</sequence>
<dbReference type="KEGG" id="mff:MFFC18_00140"/>
<keyword evidence="1" id="KW-0732">Signal</keyword>
<dbReference type="Pfam" id="PF13517">
    <property type="entry name" value="FG-GAP_3"/>
    <property type="match status" value="2"/>
</dbReference>
<dbReference type="EMBL" id="CP042912">
    <property type="protein sequence ID" value="QEG20167.1"/>
    <property type="molecule type" value="Genomic_DNA"/>
</dbReference>
<evidence type="ECO:0000313" key="3">
    <source>
        <dbReference type="Proteomes" id="UP000322214"/>
    </source>
</evidence>
<proteinExistence type="predicted"/>
<name>A0A5B9P105_9BACT</name>
<accession>A0A5B9P105</accession>
<evidence type="ECO:0000256" key="1">
    <source>
        <dbReference type="ARBA" id="ARBA00022729"/>
    </source>
</evidence>
<dbReference type="InterPro" id="IPR028994">
    <property type="entry name" value="Integrin_alpha_N"/>
</dbReference>